<organism evidence="4 5">
    <name type="scientific">Orchesella dallaii</name>
    <dbReference type="NCBI Taxonomy" id="48710"/>
    <lineage>
        <taxon>Eukaryota</taxon>
        <taxon>Metazoa</taxon>
        <taxon>Ecdysozoa</taxon>
        <taxon>Arthropoda</taxon>
        <taxon>Hexapoda</taxon>
        <taxon>Collembola</taxon>
        <taxon>Entomobryomorpha</taxon>
        <taxon>Entomobryoidea</taxon>
        <taxon>Orchesellidae</taxon>
        <taxon>Orchesellinae</taxon>
        <taxon>Orchesella</taxon>
    </lineage>
</organism>
<proteinExistence type="inferred from homology"/>
<feature type="transmembrane region" description="Helical" evidence="3">
    <location>
        <begin position="256"/>
        <end position="274"/>
    </location>
</feature>
<dbReference type="InterPro" id="IPR002666">
    <property type="entry name" value="Folate_carrier"/>
</dbReference>
<dbReference type="NCBIfam" id="TIGR00806">
    <property type="entry name" value="rfc"/>
    <property type="match status" value="1"/>
</dbReference>
<keyword evidence="2 3" id="KW-0472">Membrane</keyword>
<evidence type="ECO:0000313" key="5">
    <source>
        <dbReference type="Proteomes" id="UP001642540"/>
    </source>
</evidence>
<feature type="transmembrane region" description="Helical" evidence="3">
    <location>
        <begin position="294"/>
        <end position="314"/>
    </location>
</feature>
<keyword evidence="3" id="KW-1133">Transmembrane helix</keyword>
<feature type="transmembrane region" description="Helical" evidence="3">
    <location>
        <begin position="47"/>
        <end position="65"/>
    </location>
</feature>
<evidence type="ECO:0000256" key="2">
    <source>
        <dbReference type="PIRNR" id="PIRNR028739"/>
    </source>
</evidence>
<dbReference type="SUPFAM" id="SSF103473">
    <property type="entry name" value="MFS general substrate transporter"/>
    <property type="match status" value="1"/>
</dbReference>
<keyword evidence="5" id="KW-1185">Reference proteome</keyword>
<evidence type="ECO:0000256" key="3">
    <source>
        <dbReference type="SAM" id="Phobius"/>
    </source>
</evidence>
<evidence type="ECO:0000313" key="4">
    <source>
        <dbReference type="EMBL" id="CAL8121784.1"/>
    </source>
</evidence>
<comment type="subcellular location">
    <subcellularLocation>
        <location evidence="2">Membrane</location>
        <topology evidence="2">Multi-pass membrane protein</topology>
    </subcellularLocation>
</comment>
<evidence type="ECO:0000256" key="1">
    <source>
        <dbReference type="ARBA" id="ARBA00005773"/>
    </source>
</evidence>
<feature type="transmembrane region" description="Helical" evidence="3">
    <location>
        <begin position="74"/>
        <end position="93"/>
    </location>
</feature>
<feature type="transmembrane region" description="Helical" evidence="3">
    <location>
        <begin position="418"/>
        <end position="437"/>
    </location>
</feature>
<dbReference type="Pfam" id="PF01770">
    <property type="entry name" value="Folate_carrier"/>
    <property type="match status" value="1"/>
</dbReference>
<dbReference type="Proteomes" id="UP001642540">
    <property type="component" value="Unassembled WGS sequence"/>
</dbReference>
<keyword evidence="2" id="KW-0813">Transport</keyword>
<feature type="transmembrane region" description="Helical" evidence="3">
    <location>
        <begin position="383"/>
        <end position="406"/>
    </location>
</feature>
<gene>
    <name evidence="4" type="ORF">ODALV1_LOCUS19538</name>
</gene>
<feature type="transmembrane region" description="Helical" evidence="3">
    <location>
        <begin position="326"/>
        <end position="343"/>
    </location>
</feature>
<dbReference type="Gene3D" id="1.20.1250.20">
    <property type="entry name" value="MFS general substrate transporter like domains"/>
    <property type="match status" value="1"/>
</dbReference>
<dbReference type="EMBL" id="CAXLJM020000066">
    <property type="protein sequence ID" value="CAL8121784.1"/>
    <property type="molecule type" value="Genomic_DNA"/>
</dbReference>
<dbReference type="InterPro" id="IPR036259">
    <property type="entry name" value="MFS_trans_sf"/>
</dbReference>
<protein>
    <recommendedName>
        <fullName evidence="6">Folate transporter 1</fullName>
    </recommendedName>
</protein>
<evidence type="ECO:0008006" key="6">
    <source>
        <dbReference type="Google" id="ProtNLM"/>
    </source>
</evidence>
<feature type="transmembrane region" description="Helical" evidence="3">
    <location>
        <begin position="165"/>
        <end position="186"/>
    </location>
</feature>
<dbReference type="PANTHER" id="PTHR10686">
    <property type="entry name" value="FOLATE TRANSPORTER"/>
    <property type="match status" value="1"/>
</dbReference>
<sequence length="505" mass="57187">MKNNWKWTAAVLCAVGLFKEFVPSAPFLLEYAVEFRNFTSEEVTHEILPVTTYGYLASLLVLLFITDFLRYKPVILLGGVAAVATWGITIHLYEGMFYATLRQIVDSITSATDIAYLTYMYANVDRQHYKQVTSYTHSAMHTGKFLAGLCGQLLLSYHVMELDTINYLSLVGVTMFFITALFLPNVKRSIYFHPRSSSTVSRISTIHNSNGNANVPMKKRSNSISQRVVNYPFKKRLNRALHALWRDFKIAYFNRYVLRWSLWWSIAFAVYLQIGMYAESLWKEIEDETHEHNLNGAIDASHALLSAVFAIVLPYVKLPWERWGEIYLSFISLIQGAIILWMSQTHHLYVAYICYIIFQTMFHVVIIIASSEVAESVKEDSEAFIFGINTLIALVIQAILTILITGEQGFELGIRDEFVVYGLYSSLLGVIFLLIAIQNRNKHWEVHSQPEGGCTEHEFSENVCSGTIVTMSNETKGSVSAVNGIAGVDVKRVGIGVTQDSNSKY</sequence>
<reference evidence="4 5" key="1">
    <citation type="submission" date="2024-08" db="EMBL/GenBank/DDBJ databases">
        <authorList>
            <person name="Cucini C."/>
            <person name="Frati F."/>
        </authorList>
    </citation>
    <scope>NUCLEOTIDE SEQUENCE [LARGE SCALE GENOMIC DNA]</scope>
</reference>
<keyword evidence="3" id="KW-0812">Transmembrane</keyword>
<accession>A0ABP1R752</accession>
<dbReference type="PANTHER" id="PTHR10686:SF18">
    <property type="entry name" value="IP11787P-RELATED"/>
    <property type="match status" value="1"/>
</dbReference>
<name>A0ABP1R752_9HEXA</name>
<feature type="transmembrane region" description="Helical" evidence="3">
    <location>
        <begin position="349"/>
        <end position="371"/>
    </location>
</feature>
<comment type="similarity">
    <text evidence="1 2">Belongs to the reduced folate carrier (RFC) transporter (TC 2.A.48) family.</text>
</comment>
<comment type="caution">
    <text evidence="4">The sequence shown here is derived from an EMBL/GenBank/DDBJ whole genome shotgun (WGS) entry which is preliminary data.</text>
</comment>
<dbReference type="PIRSF" id="PIRSF028739">
    <property type="entry name" value="Folate_carrier"/>
    <property type="match status" value="1"/>
</dbReference>